<proteinExistence type="predicted"/>
<dbReference type="SMART" id="SM00487">
    <property type="entry name" value="DEXDc"/>
    <property type="match status" value="1"/>
</dbReference>
<evidence type="ECO:0000313" key="9">
    <source>
        <dbReference type="Proteomes" id="UP000238083"/>
    </source>
</evidence>
<evidence type="ECO:0000259" key="6">
    <source>
        <dbReference type="PROSITE" id="PS51192"/>
    </source>
</evidence>
<evidence type="ECO:0000256" key="2">
    <source>
        <dbReference type="ARBA" id="ARBA00022801"/>
    </source>
</evidence>
<dbReference type="Pfam" id="PF21010">
    <property type="entry name" value="HA2_C"/>
    <property type="match status" value="1"/>
</dbReference>
<dbReference type="InterPro" id="IPR011545">
    <property type="entry name" value="DEAD/DEAH_box_helicase_dom"/>
</dbReference>
<dbReference type="RefSeq" id="WP_106205883.1">
    <property type="nucleotide sequence ID" value="NZ_PVZF01000001.1"/>
</dbReference>
<feature type="region of interest" description="Disordered" evidence="5">
    <location>
        <begin position="1"/>
        <end position="38"/>
    </location>
</feature>
<evidence type="ECO:0000256" key="1">
    <source>
        <dbReference type="ARBA" id="ARBA00022741"/>
    </source>
</evidence>
<dbReference type="NCBIfam" id="NF008348">
    <property type="entry name" value="PRK11131.1"/>
    <property type="match status" value="1"/>
</dbReference>
<dbReference type="GO" id="GO:0003724">
    <property type="term" value="F:RNA helicase activity"/>
    <property type="evidence" value="ECO:0007669"/>
    <property type="project" value="InterPro"/>
</dbReference>
<feature type="compositionally biased region" description="Basic and acidic residues" evidence="5">
    <location>
        <begin position="716"/>
        <end position="737"/>
    </location>
</feature>
<gene>
    <name evidence="8" type="ORF">CLV37_10154</name>
</gene>
<keyword evidence="4" id="KW-0067">ATP-binding</keyword>
<evidence type="ECO:0000256" key="5">
    <source>
        <dbReference type="SAM" id="MobiDB-lite"/>
    </source>
</evidence>
<evidence type="ECO:0000259" key="7">
    <source>
        <dbReference type="PROSITE" id="PS51194"/>
    </source>
</evidence>
<dbReference type="OrthoDB" id="9805617at2"/>
<dbReference type="Pfam" id="PF00270">
    <property type="entry name" value="DEAD"/>
    <property type="match status" value="1"/>
</dbReference>
<dbReference type="SMART" id="SM00847">
    <property type="entry name" value="HA2"/>
    <property type="match status" value="1"/>
</dbReference>
<accession>A0A2T0R9H8</accession>
<organism evidence="8 9">
    <name type="scientific">Kineococcus rhizosphaerae</name>
    <dbReference type="NCBI Taxonomy" id="559628"/>
    <lineage>
        <taxon>Bacteria</taxon>
        <taxon>Bacillati</taxon>
        <taxon>Actinomycetota</taxon>
        <taxon>Actinomycetes</taxon>
        <taxon>Kineosporiales</taxon>
        <taxon>Kineosporiaceae</taxon>
        <taxon>Kineococcus</taxon>
    </lineage>
</organism>
<dbReference type="PROSITE" id="PS51192">
    <property type="entry name" value="HELICASE_ATP_BIND_1"/>
    <property type="match status" value="1"/>
</dbReference>
<comment type="caution">
    <text evidence="8">The sequence shown here is derived from an EMBL/GenBank/DDBJ whole genome shotgun (WGS) entry which is preliminary data.</text>
</comment>
<keyword evidence="3 8" id="KW-0347">Helicase</keyword>
<dbReference type="PANTHER" id="PTHR18934">
    <property type="entry name" value="ATP-DEPENDENT RNA HELICASE"/>
    <property type="match status" value="1"/>
</dbReference>
<dbReference type="PROSITE" id="PS51194">
    <property type="entry name" value="HELICASE_CTER"/>
    <property type="match status" value="1"/>
</dbReference>
<reference evidence="8 9" key="1">
    <citation type="submission" date="2018-03" db="EMBL/GenBank/DDBJ databases">
        <title>Genomic Encyclopedia of Archaeal and Bacterial Type Strains, Phase II (KMG-II): from individual species to whole genera.</title>
        <authorList>
            <person name="Goeker M."/>
        </authorList>
    </citation>
    <scope>NUCLEOTIDE SEQUENCE [LARGE SCALE GENOMIC DNA]</scope>
    <source>
        <strain evidence="8 9">DSM 19711</strain>
    </source>
</reference>
<dbReference type="GO" id="GO:0016787">
    <property type="term" value="F:hydrolase activity"/>
    <property type="evidence" value="ECO:0007669"/>
    <property type="project" value="UniProtKB-KW"/>
</dbReference>
<feature type="compositionally biased region" description="Basic residues" evidence="5">
    <location>
        <begin position="7"/>
        <end position="17"/>
    </location>
</feature>
<feature type="domain" description="Helicase C-terminal" evidence="7">
    <location>
        <begin position="329"/>
        <end position="503"/>
    </location>
</feature>
<dbReference type="PANTHER" id="PTHR18934:SF99">
    <property type="entry name" value="ATP-DEPENDENT RNA HELICASE DHX37-RELATED"/>
    <property type="match status" value="1"/>
</dbReference>
<dbReference type="Pfam" id="PF07717">
    <property type="entry name" value="OB_NTP_bind"/>
    <property type="match status" value="1"/>
</dbReference>
<dbReference type="InterPro" id="IPR010222">
    <property type="entry name" value="RNA_helicase_HrpA"/>
</dbReference>
<dbReference type="GO" id="GO:0005524">
    <property type="term" value="F:ATP binding"/>
    <property type="evidence" value="ECO:0007669"/>
    <property type="project" value="UniProtKB-KW"/>
</dbReference>
<keyword evidence="1" id="KW-0547">Nucleotide-binding</keyword>
<dbReference type="FunFam" id="3.40.50.300:FF:000575">
    <property type="entry name" value="ATP-dependent helicase hrpA"/>
    <property type="match status" value="1"/>
</dbReference>
<name>A0A2T0R9H8_9ACTN</name>
<dbReference type="InterPro" id="IPR027417">
    <property type="entry name" value="P-loop_NTPase"/>
</dbReference>
<sequence length="1394" mass="155115">MSGPTSRRQRPASRHRPSRDGSPRRPGPGARALPDDPRAHALAQRLAGVSLRDEDRVRRRLAGLARRPAEAFESELPALEELTATAEARTARRAASVPAVHYPEQLPVSQEKDRIADALREHQVIVVAGETGSGKTTQLPKVCLEIGRGVRGRIGHTQPRRIAARAVAERVAEELGTELGGTVGYAVRFTDTVGEDSLVKVMTDGILLAEIQRDPELLQYDTLIVDEAHERSLTIDFLLGYLAQLLPRRPELKLVITSATIDPERFSRHFGGAPILEVSGRTYPVEVRYRPLLAAELAEELLGEDLEEGETLDAGDDALEQLVGDDRDQTEAILDAVRELGAEGPGDVLVFLPGEREIRDTAEALGDLVKERDFRGTEILPLFARLSAEEQHRVFRPHGNRRIVLATNVAETSLTVPGIRYVVDAGTARISRYSHRTKVQRLPVERISQASANQRAGRCGRVADGICIRLYSQADYESRPEFTDPEILRTNLAAVILQMASLGLGDIAAFPFVEPPERRAITDGLDLLAELGALEQARPTDRGVPRLTRTGRDLAKLPIDPRLGRMVLEAQRNGCLRDVLVVVAALSVQDPRERPLEQRERAAQLHARFRHENSDFLTYLNLWSYLQHLQADLSSSAFRRRVKAEMLHFLRIREWQDTYSQLRRVVRDLGFGVERPESAEPGEGELFPDPGYDADAVHRSLLSGLLGNIGLKDVREEAGGSRREPRREPRRESRRQQVEYTGARGAKFAVSPGSALGRKNPDWVVAAELVETSRLWARVVAGIDPRWIEPLAEHVVKRTHSEPRWSRKRAAVVANERVTLYGVPVVASRTVPYGGIDPELSRDLFLRNALVEGDFETRHAFFHRNRELLAEAEELENRARRRDIVVDDEVLFAFYDARVPADVVSGRHFDAWWKDARRTDPDLLTFDPAMLVTEEDVVSEEQFPLTWRQGDLDLALEYVFDPGSAADGVSVDVPVEVVNRFDDRDLLWQVPGFRLDLVTAMIRALPKELRKNLAPAPDKAARFLERVQPHHEQFWPAWERELPRLGDGTEIYEQDVDWSKVPGHLRPTFRVRGADGSVIAAGKDFPRLRAQLESTVEETLTAAADEVQRTGETSWANLPARIETTHTSVVRGSDVTSFPALVDEGTSVGLRTFPSVGQARTAHREGVLRLLLLALPSPAKAVLDGLANDAKLLLARAPHGNAAAVVADAAHAAAAQLLDAAHGADVRSAEEFERLVQTVRPRFADLTATAVDRTLRVLRTAAAVEKNISRTSSLVLVPSLADVREQFTGLVHAGFVAETGVDRLPDLLRYLQGIDRRLATMPDNPQRDRVRMAEFARVRDEWAARVRRAGEPVPPDLARIRWTLEELRLQKFAPGVPTAHPVSDERVLKALADL</sequence>
<keyword evidence="2" id="KW-0378">Hydrolase</keyword>
<dbReference type="SMART" id="SM00382">
    <property type="entry name" value="AAA"/>
    <property type="match status" value="1"/>
</dbReference>
<feature type="region of interest" description="Disordered" evidence="5">
    <location>
        <begin position="716"/>
        <end position="743"/>
    </location>
</feature>
<keyword evidence="9" id="KW-1185">Reference proteome</keyword>
<dbReference type="EMBL" id="PVZF01000001">
    <property type="protein sequence ID" value="PRY17818.1"/>
    <property type="molecule type" value="Genomic_DNA"/>
</dbReference>
<dbReference type="InterPro" id="IPR001650">
    <property type="entry name" value="Helicase_C-like"/>
</dbReference>
<evidence type="ECO:0000256" key="4">
    <source>
        <dbReference type="ARBA" id="ARBA00022840"/>
    </source>
</evidence>
<dbReference type="NCBIfam" id="TIGR01967">
    <property type="entry name" value="DEAH_box_HrpA"/>
    <property type="match status" value="1"/>
</dbReference>
<dbReference type="CDD" id="cd18791">
    <property type="entry name" value="SF2_C_RHA"/>
    <property type="match status" value="1"/>
</dbReference>
<dbReference type="Gene3D" id="3.40.50.300">
    <property type="entry name" value="P-loop containing nucleotide triphosphate hydrolases"/>
    <property type="match status" value="2"/>
</dbReference>
<dbReference type="InterPro" id="IPR007502">
    <property type="entry name" value="Helicase-assoc_dom"/>
</dbReference>
<dbReference type="InterPro" id="IPR024590">
    <property type="entry name" value="HrpA_C"/>
</dbReference>
<dbReference type="InterPro" id="IPR011709">
    <property type="entry name" value="DEAD-box_helicase_OB_fold"/>
</dbReference>
<dbReference type="InterPro" id="IPR014001">
    <property type="entry name" value="Helicase_ATP-bd"/>
</dbReference>
<dbReference type="InterPro" id="IPR003593">
    <property type="entry name" value="AAA+_ATPase"/>
</dbReference>
<dbReference type="SUPFAM" id="SSF52540">
    <property type="entry name" value="P-loop containing nucleoside triphosphate hydrolases"/>
    <property type="match status" value="1"/>
</dbReference>
<dbReference type="Pfam" id="PF00271">
    <property type="entry name" value="Helicase_C"/>
    <property type="match status" value="1"/>
</dbReference>
<evidence type="ECO:0000256" key="3">
    <source>
        <dbReference type="ARBA" id="ARBA00022806"/>
    </source>
</evidence>
<dbReference type="SMART" id="SM00490">
    <property type="entry name" value="HELICc"/>
    <property type="match status" value="1"/>
</dbReference>
<evidence type="ECO:0000313" key="8">
    <source>
        <dbReference type="EMBL" id="PRY17818.1"/>
    </source>
</evidence>
<dbReference type="FunFam" id="1.20.120.1080:FF:000005">
    <property type="entry name" value="ATP-dependent helicase HrpA"/>
    <property type="match status" value="1"/>
</dbReference>
<dbReference type="Gene3D" id="1.20.120.1080">
    <property type="match status" value="1"/>
</dbReference>
<dbReference type="Pfam" id="PF11898">
    <property type="entry name" value="DUF3418"/>
    <property type="match status" value="1"/>
</dbReference>
<protein>
    <submittedName>
        <fullName evidence="8">ATP-dependent helicase HrpA</fullName>
    </submittedName>
</protein>
<feature type="domain" description="Helicase ATP-binding" evidence="6">
    <location>
        <begin position="116"/>
        <end position="279"/>
    </location>
</feature>
<dbReference type="Proteomes" id="UP000238083">
    <property type="component" value="Unassembled WGS sequence"/>
</dbReference>
<dbReference type="GO" id="GO:0003723">
    <property type="term" value="F:RNA binding"/>
    <property type="evidence" value="ECO:0007669"/>
    <property type="project" value="TreeGrafter"/>
</dbReference>